<evidence type="ECO:0000259" key="4">
    <source>
        <dbReference type="Pfam" id="PF01103"/>
    </source>
</evidence>
<gene>
    <name evidence="5" type="ORF">CLV60_104223</name>
</gene>
<dbReference type="InterPro" id="IPR051544">
    <property type="entry name" value="TPS_OM_transporter"/>
</dbReference>
<dbReference type="InterPro" id="IPR029052">
    <property type="entry name" value="Metallo-depent_PP-like"/>
</dbReference>
<comment type="subcellular location">
    <subcellularLocation>
        <location evidence="1">Membrane</location>
    </subcellularLocation>
</comment>
<dbReference type="SUPFAM" id="SSF56300">
    <property type="entry name" value="Metallo-dependent phosphatases"/>
    <property type="match status" value="1"/>
</dbReference>
<dbReference type="AlphaFoldDB" id="A0A2P8G8H7"/>
<evidence type="ECO:0000313" key="5">
    <source>
        <dbReference type="EMBL" id="PSL30281.1"/>
    </source>
</evidence>
<dbReference type="GO" id="GO:0046819">
    <property type="term" value="P:protein secretion by the type V secretion system"/>
    <property type="evidence" value="ECO:0007669"/>
    <property type="project" value="TreeGrafter"/>
</dbReference>
<organism evidence="5 6">
    <name type="scientific">Dyadobacter jiangsuensis</name>
    <dbReference type="NCBI Taxonomy" id="1591085"/>
    <lineage>
        <taxon>Bacteria</taxon>
        <taxon>Pseudomonadati</taxon>
        <taxon>Bacteroidota</taxon>
        <taxon>Cytophagia</taxon>
        <taxon>Cytophagales</taxon>
        <taxon>Spirosomataceae</taxon>
        <taxon>Dyadobacter</taxon>
    </lineage>
</organism>
<dbReference type="PANTHER" id="PTHR34597:SF3">
    <property type="entry name" value="OUTER MEMBRANE TRANSPORTER CDIB"/>
    <property type="match status" value="1"/>
</dbReference>
<dbReference type="Gene3D" id="2.40.160.50">
    <property type="entry name" value="membrane protein fhac: a member of the omp85/tpsb transporter family"/>
    <property type="match status" value="1"/>
</dbReference>
<dbReference type="Proteomes" id="UP000241964">
    <property type="component" value="Unassembled WGS sequence"/>
</dbReference>
<name>A0A2P8G8H7_9BACT</name>
<dbReference type="RefSeq" id="WP_229210894.1">
    <property type="nucleotide sequence ID" value="NZ_PYAS01000004.1"/>
</dbReference>
<keyword evidence="2" id="KW-0472">Membrane</keyword>
<evidence type="ECO:0000313" key="6">
    <source>
        <dbReference type="Proteomes" id="UP000241964"/>
    </source>
</evidence>
<feature type="domain" description="Bacterial surface antigen (D15)" evidence="4">
    <location>
        <begin position="921"/>
        <end position="1207"/>
    </location>
</feature>
<protein>
    <submittedName>
        <fullName evidence="5">Surface antigen-like protein</fullName>
    </submittedName>
</protein>
<evidence type="ECO:0000256" key="2">
    <source>
        <dbReference type="ARBA" id="ARBA00023136"/>
    </source>
</evidence>
<accession>A0A2P8G8H7</accession>
<feature type="chain" id="PRO_5015136113" evidence="3">
    <location>
        <begin position="36"/>
        <end position="1227"/>
    </location>
</feature>
<evidence type="ECO:0000256" key="3">
    <source>
        <dbReference type="SAM" id="SignalP"/>
    </source>
</evidence>
<dbReference type="InterPro" id="IPR000184">
    <property type="entry name" value="Bac_surfAg_D15"/>
</dbReference>
<dbReference type="GO" id="GO:0098046">
    <property type="term" value="C:type V protein secretion system complex"/>
    <property type="evidence" value="ECO:0007669"/>
    <property type="project" value="TreeGrafter"/>
</dbReference>
<sequence length="1227" mass="138254">MAILLPRTSNGLKICAKCFAASVLLIFLAASNLYATDFKVVLTGNTADFENPADIFPIIENYLATKPGPMLWVFNGDAFPEQMTIEQVAEWKRKANGLLDRNPELHMLLNQGDREWLDSGKEGWKRVMALEKALDREKHQRFQLFLGHGCPGPWTVSFPMLEVVVVNSQWWNHPHDKPKPSSDACTIADTDNFVEELEGILDETTDKNVLVISHFPVESLGNYGGRFSAASYFSPPLIGNALVGFRQNIGTDRDISNANLGVYRYKVNGVLQDYSSVILASGHERNQSVVQKDNNFFINSGGVAGGSFIAHSNKAALTSSSAGFVEITYSSNGRVAYQHWLVNGVQVSKKEAGPIFASACENASKGTANALFQPCNPVIKPSDKMDTPRPEPATVAAGSEYASKRFKEKWFGKHYRDSWTTPVNVPYLDMDTTFGGLVIAGKGGGRQTTSLKLVAGNGKEYVFRSVDKDPFRALAYELRGTVVSQVLKDQTSTQQPYGAMAVAPLLDRIGILHASPELFVLPKDNKLGAFKEQYGNLFGMLEERPTDKIAKPKVFAGAKDIEKSFKLFNKLYHDHDNRVDKAEFARARMFDLWIGDWSKHEDNWKWAGYKTDGGELYRPIPRDRDHAFSRWDGIIPWLADREWGMPNGENFAERIHGLRSLMWQARHLDRFVGSELTKADWIKAAAEIQNAIQQQDITAAVHNMPSEIYEKDGREIERKLKARIGDLQRYAGEYYALLAREVDVVGSNKAEYFKVMREKNGQVTVTVFDVFKQSQQADTSKTYYHRVFDPVETREIRLNGLGGDDVFDIQGKSDQSILVRIISGSGDDYISDRSEVGKGGKQTLIYEKDPNPHHELGTEAREVKPVDERYYEYDRNAFKYNTYLPIALLTYNPFVGFAVHGGVTFTRQRFGKPDFAAKHSLSASVSVKGNYEFSYNNQFRQLLGKWDGISQVTLSRPLNYNFFFGVGNDTPKNNDLPSNYYRTQYNSFAVSAGLLRQFWKQSKIEVTGSYELAEGIRRNNSYLADHPDVFGVEQLHLIFAKGILNLDFRDRAALPERGFRLQLTQQAGHVSQSRNDLASISELEMEQYLSNHSKNPLTLGLRLGGGIAKGQLPFYKLFSLGQLNDLRGFKRNRFTGESKGFLNTELRWQLTETRNTFVPLKMGVRAFYDLGRVWAKNDPDSANYWHQGYGGGFYITPFREQFAFNISAGTSNEESLLLMISIGSFFR</sequence>
<feature type="signal peptide" evidence="3">
    <location>
        <begin position="1"/>
        <end position="35"/>
    </location>
</feature>
<dbReference type="GO" id="GO:0019867">
    <property type="term" value="C:outer membrane"/>
    <property type="evidence" value="ECO:0007669"/>
    <property type="project" value="InterPro"/>
</dbReference>
<comment type="caution">
    <text evidence="5">The sequence shown here is derived from an EMBL/GenBank/DDBJ whole genome shotgun (WGS) entry which is preliminary data.</text>
</comment>
<evidence type="ECO:0000256" key="1">
    <source>
        <dbReference type="ARBA" id="ARBA00004370"/>
    </source>
</evidence>
<dbReference type="GO" id="GO:0008320">
    <property type="term" value="F:protein transmembrane transporter activity"/>
    <property type="evidence" value="ECO:0007669"/>
    <property type="project" value="TreeGrafter"/>
</dbReference>
<proteinExistence type="predicted"/>
<dbReference type="Gene3D" id="3.60.21.10">
    <property type="match status" value="1"/>
</dbReference>
<dbReference type="Pfam" id="PF01103">
    <property type="entry name" value="Omp85"/>
    <property type="match status" value="1"/>
</dbReference>
<keyword evidence="3" id="KW-0732">Signal</keyword>
<keyword evidence="6" id="KW-1185">Reference proteome</keyword>
<reference evidence="5 6" key="1">
    <citation type="submission" date="2018-03" db="EMBL/GenBank/DDBJ databases">
        <title>Genomic Encyclopedia of Archaeal and Bacterial Type Strains, Phase II (KMG-II): from individual species to whole genera.</title>
        <authorList>
            <person name="Goeker M."/>
        </authorList>
    </citation>
    <scope>NUCLEOTIDE SEQUENCE [LARGE SCALE GENOMIC DNA]</scope>
    <source>
        <strain evidence="5 6">DSM 29057</strain>
    </source>
</reference>
<dbReference type="EMBL" id="PYAS01000004">
    <property type="protein sequence ID" value="PSL30281.1"/>
    <property type="molecule type" value="Genomic_DNA"/>
</dbReference>
<dbReference type="PANTHER" id="PTHR34597">
    <property type="entry name" value="SLR1661 PROTEIN"/>
    <property type="match status" value="1"/>
</dbReference>